<sequence length="677" mass="79458">MPFWWGRRKRFWLGRRRFRKRWPKRRRKIHRRRFTKRRGRRTTRRRRKRRFKVRRKKPKIPIYQWQPDSIRKCKIKGVGTLVLGAHGKQFVCYTDVETRAPPPKAPGGGGFGCKQFSLQYLYEEYRFRNNIWTHTNINLDLVRYLRAAFTFYRHPDIDFIINYDRQPPFYLDKFTYPLCHPQNLLLGKHKIILLSKASKPNGKVKKRIIIKPPKQMITKWFFQEQFTTQPLLSLRAAAASFQYPHIGCCMPNRVVTFSALNPGFYQQGNWSLAQQETHPYSPWPQIPRRLIFWDVPASEIPTDGQQRLDFSKKHAFITDIHSYSDSVSYNKGYFTSKILKAKFVSKDISDTAGIGNLPLNLCRYNPAIDTGKGNTIWLHSNLVNSYSKPQHDEDIIITGMPIWMLLFGWLSYVQHVKKPPDFYLSFTVLIESPAIEVASASATPTPVIPIDTSFINGNPPYNQTITIRDKAHWWPDVYNQTEVLNSLVTAGPYVPKLDNIRNSTWELHYFYNFLFKWGGPESTDQPVADPSKQPIYDALDKQQQTVQIRNPAKQKYATIMHPWDVRRGIITNKALKRMYENLSIDSTFEADSIASKRKRVTGPCFTALQEINQEERTCLQTLCEENIFQETPQEENLQQLILQQQQHQQDIKYNILKLISQMKEQQNMLKLHTGLLN</sequence>
<dbReference type="EMBL" id="AB290919">
    <property type="protein sequence ID" value="BAF49431.1"/>
    <property type="molecule type" value="Genomic_DNA"/>
</dbReference>
<evidence type="ECO:0000256" key="6">
    <source>
        <dbReference type="RuleBase" id="RU361230"/>
    </source>
</evidence>
<evidence type="ECO:0000313" key="8">
    <source>
        <dbReference type="EMBL" id="BAF49431.1"/>
    </source>
</evidence>
<dbReference type="RefSeq" id="YP_003587905.1">
    <property type="nucleotide sequence ID" value="NC_014093.1"/>
</dbReference>
<keyword evidence="4 6" id="KW-0167">Capsid protein</keyword>
<evidence type="ECO:0000256" key="5">
    <source>
        <dbReference type="ARBA" id="ARBA00022844"/>
    </source>
</evidence>
<evidence type="ECO:0000256" key="4">
    <source>
        <dbReference type="ARBA" id="ARBA00022561"/>
    </source>
</evidence>
<keyword evidence="5 6" id="KW-0946">Virion</keyword>
<keyword evidence="9" id="KW-1185">Reference proteome</keyword>
<evidence type="ECO:0000313" key="9">
    <source>
        <dbReference type="Proteomes" id="UP000147262"/>
    </source>
</evidence>
<evidence type="ECO:0000256" key="7">
    <source>
        <dbReference type="SAM" id="MobiDB-lite"/>
    </source>
</evidence>
<proteinExistence type="inferred from homology"/>
<name>A4GZA1_9VIRU</name>
<protein>
    <recommendedName>
        <fullName evidence="6">Capsid protein</fullName>
    </recommendedName>
</protein>
<evidence type="ECO:0000256" key="3">
    <source>
        <dbReference type="ARBA" id="ARBA00022431"/>
    </source>
</evidence>
<dbReference type="Proteomes" id="UP000147262">
    <property type="component" value="Genome"/>
</dbReference>
<dbReference type="KEGG" id="vg:9086748"/>
<comment type="function">
    <text evidence="6">Self-assembles to form an icosahedral capsid.</text>
</comment>
<organism evidence="8 9">
    <name type="scientific">Torque teno midi virus 2</name>
    <dbReference type="NCBI Taxonomy" id="687380"/>
    <lineage>
        <taxon>Viruses</taxon>
        <taxon>Monodnaviria</taxon>
        <taxon>Shotokuvirae</taxon>
        <taxon>Commensaviricota</taxon>
        <taxon>Cardeaviricetes</taxon>
        <taxon>Sanitavirales</taxon>
        <taxon>Anelloviridae</taxon>
        <taxon>Gammatorquevirus</taxon>
        <taxon>Gammatorquevirus homidi2</taxon>
    </lineage>
</organism>
<feature type="region of interest" description="Disordered" evidence="7">
    <location>
        <begin position="25"/>
        <end position="56"/>
    </location>
</feature>
<dbReference type="GeneID" id="9086748"/>
<accession>A4GZA1</accession>
<evidence type="ECO:0000256" key="1">
    <source>
        <dbReference type="ARBA" id="ARBA00004328"/>
    </source>
</evidence>
<comment type="similarity">
    <text evidence="2 6">Belongs to the anelloviridae capsid protein family.</text>
</comment>
<dbReference type="OrthoDB" id="3295at10239"/>
<reference evidence="8 9" key="1">
    <citation type="journal article" date="2007" name="J. Gen. Virol.">
        <title>Identification and genomic characterization of a novel human torque teno virus of 3.2 kb.</title>
        <authorList>
            <person name="Ninomiya M."/>
            <person name="Nishizawa T."/>
            <person name="Takahashi M."/>
            <person name="Lorenzo F.R."/>
            <person name="Shimosegawa T."/>
            <person name="Okamoto H."/>
        </authorList>
    </citation>
    <scope>NUCLEOTIDE SEQUENCE [LARGE SCALE GENOMIC DNA]</scope>
    <source>
        <strain evidence="8">MD2-013</strain>
    </source>
</reference>
<dbReference type="GO" id="GO:0039615">
    <property type="term" value="C:T=1 icosahedral viral capsid"/>
    <property type="evidence" value="ECO:0007669"/>
    <property type="project" value="UniProtKB-UniRule"/>
</dbReference>
<comment type="subcellular location">
    <subcellularLocation>
        <location evidence="1 6">Virion</location>
    </subcellularLocation>
</comment>
<dbReference type="InterPro" id="IPR004219">
    <property type="entry name" value="TTvirus_Unk"/>
</dbReference>
<evidence type="ECO:0000256" key="2">
    <source>
        <dbReference type="ARBA" id="ARBA00006131"/>
    </source>
</evidence>
<dbReference type="Pfam" id="PF02956">
    <property type="entry name" value="TT_ORF1"/>
    <property type="match status" value="1"/>
</dbReference>
<keyword evidence="3 6" id="KW-1140">T=1 icosahedral capsid protein</keyword>